<organism evidence="4 5">
    <name type="scientific">Geobacter benzoatilyticus</name>
    <dbReference type="NCBI Taxonomy" id="2815309"/>
    <lineage>
        <taxon>Bacteria</taxon>
        <taxon>Pseudomonadati</taxon>
        <taxon>Thermodesulfobacteriota</taxon>
        <taxon>Desulfuromonadia</taxon>
        <taxon>Geobacterales</taxon>
        <taxon>Geobacteraceae</taxon>
        <taxon>Geobacter</taxon>
    </lineage>
</organism>
<dbReference type="InterPro" id="IPR020103">
    <property type="entry name" value="PsdUridine_synth_cat_dom_sf"/>
</dbReference>
<evidence type="ECO:0000259" key="3">
    <source>
        <dbReference type="Pfam" id="PF00849"/>
    </source>
</evidence>
<evidence type="ECO:0000256" key="1">
    <source>
        <dbReference type="ARBA" id="ARBA00010876"/>
    </source>
</evidence>
<dbReference type="PANTHER" id="PTHR21600:SF44">
    <property type="entry name" value="RIBOSOMAL LARGE SUBUNIT PSEUDOURIDINE SYNTHASE D"/>
    <property type="match status" value="1"/>
</dbReference>
<dbReference type="Proteomes" id="UP000663651">
    <property type="component" value="Chromosome"/>
</dbReference>
<accession>A0ABX7Q855</accession>
<dbReference type="EMBL" id="CP071382">
    <property type="protein sequence ID" value="QSV47301.1"/>
    <property type="molecule type" value="Genomic_DNA"/>
</dbReference>
<keyword evidence="2" id="KW-0694">RNA-binding</keyword>
<dbReference type="PANTHER" id="PTHR21600">
    <property type="entry name" value="MITOCHONDRIAL RNA PSEUDOURIDINE SYNTHASE"/>
    <property type="match status" value="1"/>
</dbReference>
<comment type="similarity">
    <text evidence="1">Belongs to the pseudouridine synthase RluA family.</text>
</comment>
<reference evidence="4 5" key="1">
    <citation type="submission" date="2021-03" db="EMBL/GenBank/DDBJ databases">
        <title>Geobacter metallireducens gen. nov. sp. nov., a microorganism capable of coupling the complete oxidation of organic compounds to the reduction of iron and other metals.</title>
        <authorList>
            <person name="Li Y."/>
        </authorList>
    </citation>
    <scope>NUCLEOTIDE SEQUENCE [LARGE SCALE GENOMIC DNA]</scope>
    <source>
        <strain evidence="4 5">Jerry-YX</strain>
    </source>
</reference>
<evidence type="ECO:0000313" key="4">
    <source>
        <dbReference type="EMBL" id="QSV47301.1"/>
    </source>
</evidence>
<keyword evidence="5" id="KW-1185">Reference proteome</keyword>
<dbReference type="CDD" id="cd00165">
    <property type="entry name" value="S4"/>
    <property type="match status" value="1"/>
</dbReference>
<name>A0ABX7Q855_9BACT</name>
<sequence length="296" mass="32099">MLNFTITESDHCRSVESFLRNLLPTAPSAYLGKLIRGGHLAVNGKRPLSGTLLVSGDTVTLKESSRTLELMATARPSLDILFEDERIVVVNKPPGLPVHRTAEDELTLVDEAERFLAQRGTPVKLRPVNRLDRGTSGATIFAKSATSAGIFGRFVKETGLGKLYLAIADGKLQAEGTIDAPLEGKESQTHFRTLFQGAGAALVLVTPITGRMHQIRKHLALTGHPVRGDRRYRGTPLAGYPGHCLHAFQVSFVHPETGEEIVIHAPLPPGLRSQLHQLAGDFIAPLLLLLPTLSQQ</sequence>
<evidence type="ECO:0000256" key="2">
    <source>
        <dbReference type="PROSITE-ProRule" id="PRU00182"/>
    </source>
</evidence>
<dbReference type="SUPFAM" id="SSF55120">
    <property type="entry name" value="Pseudouridine synthase"/>
    <property type="match status" value="1"/>
</dbReference>
<dbReference type="Pfam" id="PF00849">
    <property type="entry name" value="PseudoU_synth_2"/>
    <property type="match status" value="1"/>
</dbReference>
<dbReference type="CDD" id="cd02869">
    <property type="entry name" value="PseudoU_synth_RluA_like"/>
    <property type="match status" value="1"/>
</dbReference>
<gene>
    <name evidence="4" type="ORF">JZM60_02065</name>
</gene>
<evidence type="ECO:0000313" key="5">
    <source>
        <dbReference type="Proteomes" id="UP000663651"/>
    </source>
</evidence>
<proteinExistence type="inferred from homology"/>
<dbReference type="InterPro" id="IPR006145">
    <property type="entry name" value="PsdUridine_synth_RsuA/RluA"/>
</dbReference>
<dbReference type="Gene3D" id="3.30.2350.10">
    <property type="entry name" value="Pseudouridine synthase"/>
    <property type="match status" value="1"/>
</dbReference>
<protein>
    <submittedName>
        <fullName evidence="4">RluA family pseudouridine synthase</fullName>
    </submittedName>
</protein>
<dbReference type="InterPro" id="IPR050188">
    <property type="entry name" value="RluA_PseudoU_synthase"/>
</dbReference>
<dbReference type="PROSITE" id="PS50889">
    <property type="entry name" value="S4"/>
    <property type="match status" value="1"/>
</dbReference>
<feature type="domain" description="Pseudouridine synthase RsuA/RluA-like" evidence="3">
    <location>
        <begin position="87"/>
        <end position="220"/>
    </location>
</feature>